<keyword evidence="4" id="KW-0378">Hydrolase</keyword>
<keyword evidence="5" id="KW-1185">Reference proteome</keyword>
<dbReference type="SUPFAM" id="SSF52540">
    <property type="entry name" value="P-loop containing nucleoside triphosphate hydrolases"/>
    <property type="match status" value="1"/>
</dbReference>
<evidence type="ECO:0000313" key="4">
    <source>
        <dbReference type="EMBL" id="KAJ7980008.1"/>
    </source>
</evidence>
<evidence type="ECO:0000256" key="2">
    <source>
        <dbReference type="ARBA" id="ARBA00022490"/>
    </source>
</evidence>
<dbReference type="EMBL" id="JARAOO010000002">
    <property type="protein sequence ID" value="KAJ7980008.1"/>
    <property type="molecule type" value="Genomic_DNA"/>
</dbReference>
<dbReference type="Proteomes" id="UP001163823">
    <property type="component" value="Chromosome 2"/>
</dbReference>
<protein>
    <submittedName>
        <fullName evidence="4">P-loop containing nucleoside triphosphate hydrolases superfamily protein</fullName>
    </submittedName>
</protein>
<keyword evidence="2" id="KW-0963">Cytoplasm</keyword>
<feature type="domain" description="DNA2/NAM7 helicase helicase" evidence="3">
    <location>
        <begin position="50"/>
        <end position="95"/>
    </location>
</feature>
<evidence type="ECO:0000313" key="5">
    <source>
        <dbReference type="Proteomes" id="UP001163823"/>
    </source>
</evidence>
<evidence type="ECO:0000259" key="3">
    <source>
        <dbReference type="Pfam" id="PF13086"/>
    </source>
</evidence>
<proteinExistence type="predicted"/>
<dbReference type="KEGG" id="qsa:O6P43_003336"/>
<dbReference type="GO" id="GO:0004386">
    <property type="term" value="F:helicase activity"/>
    <property type="evidence" value="ECO:0007669"/>
    <property type="project" value="InterPro"/>
</dbReference>
<comment type="caution">
    <text evidence="4">The sequence shown here is derived from an EMBL/GenBank/DDBJ whole genome shotgun (WGS) entry which is preliminary data.</text>
</comment>
<evidence type="ECO:0000256" key="1">
    <source>
        <dbReference type="ARBA" id="ARBA00004496"/>
    </source>
</evidence>
<organism evidence="4 5">
    <name type="scientific">Quillaja saponaria</name>
    <name type="common">Soap bark tree</name>
    <dbReference type="NCBI Taxonomy" id="32244"/>
    <lineage>
        <taxon>Eukaryota</taxon>
        <taxon>Viridiplantae</taxon>
        <taxon>Streptophyta</taxon>
        <taxon>Embryophyta</taxon>
        <taxon>Tracheophyta</taxon>
        <taxon>Spermatophyta</taxon>
        <taxon>Magnoliopsida</taxon>
        <taxon>eudicotyledons</taxon>
        <taxon>Gunneridae</taxon>
        <taxon>Pentapetalae</taxon>
        <taxon>rosids</taxon>
        <taxon>fabids</taxon>
        <taxon>Fabales</taxon>
        <taxon>Quillajaceae</taxon>
        <taxon>Quillaja</taxon>
    </lineage>
</organism>
<dbReference type="PANTHER" id="PTHR45418">
    <property type="entry name" value="CANCER/TESTIS ANTIGEN 55"/>
    <property type="match status" value="1"/>
</dbReference>
<dbReference type="Pfam" id="PF13086">
    <property type="entry name" value="AAA_11"/>
    <property type="match status" value="1"/>
</dbReference>
<dbReference type="AlphaFoldDB" id="A0AAD7QEH2"/>
<dbReference type="PANTHER" id="PTHR45418:SF1">
    <property type="entry name" value="CANCER_TESTIS ANTIGEN 55"/>
    <property type="match status" value="1"/>
</dbReference>
<accession>A0AAD7QEH2</accession>
<dbReference type="InterPro" id="IPR041677">
    <property type="entry name" value="DNA2/NAM7_AAA_11"/>
</dbReference>
<sequence length="239" mass="27279">MSGSLNDEQIHSVEMILGCKRSTALCDSWSSWYRQDYDSCGRLEAILQLYTTHEAARILVCAPSNSAADYMLERLLSQKAVEFRKNEIFRLNAHTCPYDDVKPEFILFYFFDELISKCPPLGALCYRIIVSTYMSVSLLYAEGVERGHFSHIFLDEAEHASKPETMVPMLNVALTRAMSLLVIIGNPHSMQGPYWNMLLWHCVDNSSYKICSLPERKELSVKDPAQDSHFNHATKNDLP</sequence>
<reference evidence="4" key="1">
    <citation type="journal article" date="2023" name="Science">
        <title>Elucidation of the pathway for biosynthesis of saponin adjuvants from the soapbark tree.</title>
        <authorList>
            <person name="Reed J."/>
            <person name="Orme A."/>
            <person name="El-Demerdash A."/>
            <person name="Owen C."/>
            <person name="Martin L.B.B."/>
            <person name="Misra R.C."/>
            <person name="Kikuchi S."/>
            <person name="Rejzek M."/>
            <person name="Martin A.C."/>
            <person name="Harkess A."/>
            <person name="Leebens-Mack J."/>
            <person name="Louveau T."/>
            <person name="Stephenson M.J."/>
            <person name="Osbourn A."/>
        </authorList>
    </citation>
    <scope>NUCLEOTIDE SEQUENCE</scope>
    <source>
        <strain evidence="4">S10</strain>
    </source>
</reference>
<name>A0AAD7QEH2_QUISA</name>
<dbReference type="GO" id="GO:0016787">
    <property type="term" value="F:hydrolase activity"/>
    <property type="evidence" value="ECO:0007669"/>
    <property type="project" value="UniProtKB-KW"/>
</dbReference>
<gene>
    <name evidence="4" type="ORF">O6P43_003336</name>
</gene>
<dbReference type="Gene3D" id="3.40.50.300">
    <property type="entry name" value="P-loop containing nucleotide triphosphate hydrolases"/>
    <property type="match status" value="1"/>
</dbReference>
<comment type="subcellular location">
    <subcellularLocation>
        <location evidence="1">Cytoplasm</location>
    </subcellularLocation>
</comment>
<dbReference type="GO" id="GO:0005737">
    <property type="term" value="C:cytoplasm"/>
    <property type="evidence" value="ECO:0007669"/>
    <property type="project" value="UniProtKB-SubCell"/>
</dbReference>
<dbReference type="InterPro" id="IPR027417">
    <property type="entry name" value="P-loop_NTPase"/>
</dbReference>